<evidence type="ECO:0000313" key="3">
    <source>
        <dbReference type="Proteomes" id="UP000198510"/>
    </source>
</evidence>
<feature type="domain" description="CobQ/CobB/MinD/ParA nucleotide binding" evidence="1">
    <location>
        <begin position="3"/>
        <end position="151"/>
    </location>
</feature>
<dbReference type="Pfam" id="PF01656">
    <property type="entry name" value="CbiA"/>
    <property type="match status" value="1"/>
</dbReference>
<dbReference type="AlphaFoldDB" id="A0A1G9U295"/>
<dbReference type="PANTHER" id="PTHR13696:SF99">
    <property type="entry name" value="COBYRINIC ACID AC-DIAMIDE SYNTHASE"/>
    <property type="match status" value="1"/>
</dbReference>
<dbReference type="STRING" id="1075417.SAMN05421823_11563"/>
<evidence type="ECO:0000259" key="1">
    <source>
        <dbReference type="Pfam" id="PF01656"/>
    </source>
</evidence>
<dbReference type="RefSeq" id="WP_089688120.1">
    <property type="nucleotide sequence ID" value="NZ_FNFO01000015.1"/>
</dbReference>
<dbReference type="InterPro" id="IPR027417">
    <property type="entry name" value="P-loop_NTPase"/>
</dbReference>
<dbReference type="PANTHER" id="PTHR13696">
    <property type="entry name" value="P-LOOP CONTAINING NUCLEOSIDE TRIPHOSPHATE HYDROLASE"/>
    <property type="match status" value="1"/>
</dbReference>
<dbReference type="InterPro" id="IPR050678">
    <property type="entry name" value="DNA_Partitioning_ATPase"/>
</dbReference>
<accession>A0A1G9U295</accession>
<name>A0A1G9U295_9BACT</name>
<reference evidence="2 3" key="1">
    <citation type="submission" date="2016-10" db="EMBL/GenBank/DDBJ databases">
        <authorList>
            <person name="de Groot N.N."/>
        </authorList>
    </citation>
    <scope>NUCLEOTIDE SEQUENCE [LARGE SCALE GENOMIC DNA]</scope>
    <source>
        <strain evidence="2 3">DSM 25186</strain>
    </source>
</reference>
<dbReference type="CDD" id="cd02042">
    <property type="entry name" value="ParAB_family"/>
    <property type="match status" value="1"/>
</dbReference>
<organism evidence="2 3">
    <name type="scientific">Catalinimonas alkaloidigena</name>
    <dbReference type="NCBI Taxonomy" id="1075417"/>
    <lineage>
        <taxon>Bacteria</taxon>
        <taxon>Pseudomonadati</taxon>
        <taxon>Bacteroidota</taxon>
        <taxon>Cytophagia</taxon>
        <taxon>Cytophagales</taxon>
        <taxon>Catalimonadaceae</taxon>
        <taxon>Catalinimonas</taxon>
    </lineage>
</organism>
<dbReference type="EMBL" id="FNFO01000015">
    <property type="protein sequence ID" value="SDM54026.1"/>
    <property type="molecule type" value="Genomic_DNA"/>
</dbReference>
<dbReference type="Proteomes" id="UP000198510">
    <property type="component" value="Unassembled WGS sequence"/>
</dbReference>
<dbReference type="Gene3D" id="3.40.50.300">
    <property type="entry name" value="P-loop containing nucleotide triphosphate hydrolases"/>
    <property type="match status" value="1"/>
</dbReference>
<gene>
    <name evidence="2" type="ORF">SAMN05421823_11563</name>
</gene>
<sequence>MNIIIANQKGGAGKSTHCILLANYLVLEKKKQVLVLDLDFQSSVKDLWDQDRANYADTPPLYEVINKELSEIGEVLQMLQGIGDDQIILFDLPGYINDNALVPVFEQADLVICPFAYDKITFESTYVFAQVLRRLNESAPVVFLPNRLKSSVKYATIEQVNEALGTLGAVAPALPDKVAYQRIDTQTIPKDIQEELNASYEYILEKYSNK</sequence>
<dbReference type="InterPro" id="IPR002586">
    <property type="entry name" value="CobQ/CobB/MinD/ParA_Nub-bd_dom"/>
</dbReference>
<dbReference type="OrthoDB" id="978593at2"/>
<protein>
    <submittedName>
        <fullName evidence="2">Chromosome partitioning protein</fullName>
    </submittedName>
</protein>
<evidence type="ECO:0000313" key="2">
    <source>
        <dbReference type="EMBL" id="SDM54026.1"/>
    </source>
</evidence>
<keyword evidence="3" id="KW-1185">Reference proteome</keyword>
<dbReference type="SUPFAM" id="SSF52540">
    <property type="entry name" value="P-loop containing nucleoside triphosphate hydrolases"/>
    <property type="match status" value="1"/>
</dbReference>
<proteinExistence type="predicted"/>